<comment type="caution">
    <text evidence="8">The sequence shown here is derived from an EMBL/GenBank/DDBJ whole genome shotgun (WGS) entry which is preliminary data.</text>
</comment>
<dbReference type="PANTHER" id="PTHR12907:SF26">
    <property type="entry name" value="HIF PROLYL HYDROXYLASE, ISOFORM C"/>
    <property type="match status" value="1"/>
</dbReference>
<gene>
    <name evidence="8" type="ORF">NB231_02453</name>
</gene>
<evidence type="ECO:0000313" key="8">
    <source>
        <dbReference type="EMBL" id="EAR21591.1"/>
    </source>
</evidence>
<dbReference type="InterPro" id="IPR044862">
    <property type="entry name" value="Pro_4_hyd_alph_FE2OG_OXY"/>
</dbReference>
<dbReference type="SMART" id="SM00702">
    <property type="entry name" value="P4Hc"/>
    <property type="match status" value="1"/>
</dbReference>
<dbReference type="GO" id="GO:0031418">
    <property type="term" value="F:L-ascorbic acid binding"/>
    <property type="evidence" value="ECO:0007669"/>
    <property type="project" value="UniProtKB-KW"/>
</dbReference>
<dbReference type="GO" id="GO:0016705">
    <property type="term" value="F:oxidoreductase activity, acting on paired donors, with incorporation or reduction of molecular oxygen"/>
    <property type="evidence" value="ECO:0007669"/>
    <property type="project" value="InterPro"/>
</dbReference>
<dbReference type="HOGENOM" id="CLU_590302_0_0_6"/>
<dbReference type="EMBL" id="AAOF01000007">
    <property type="protein sequence ID" value="EAR21591.1"/>
    <property type="molecule type" value="Genomic_DNA"/>
</dbReference>
<dbReference type="InterPro" id="IPR005123">
    <property type="entry name" value="Oxoglu/Fe-dep_dioxygenase_dom"/>
</dbReference>
<keyword evidence="2" id="KW-0479">Metal-binding</keyword>
<proteinExistence type="predicted"/>
<feature type="domain" description="Fe2OG dioxygenase" evidence="7">
    <location>
        <begin position="351"/>
        <end position="459"/>
    </location>
</feature>
<keyword evidence="4" id="KW-0223">Dioxygenase</keyword>
<dbReference type="PROSITE" id="PS51471">
    <property type="entry name" value="FE2OG_OXY"/>
    <property type="match status" value="1"/>
</dbReference>
<evidence type="ECO:0000313" key="9">
    <source>
        <dbReference type="Proteomes" id="UP000003374"/>
    </source>
</evidence>
<organism evidence="8 9">
    <name type="scientific">Nitrococcus mobilis Nb-231</name>
    <dbReference type="NCBI Taxonomy" id="314278"/>
    <lineage>
        <taxon>Bacteria</taxon>
        <taxon>Pseudomonadati</taxon>
        <taxon>Pseudomonadota</taxon>
        <taxon>Gammaproteobacteria</taxon>
        <taxon>Chromatiales</taxon>
        <taxon>Ectothiorhodospiraceae</taxon>
        <taxon>Nitrococcus</taxon>
    </lineage>
</organism>
<dbReference type="PANTHER" id="PTHR12907">
    <property type="entry name" value="EGL NINE HOMOLOG-RELATED"/>
    <property type="match status" value="1"/>
</dbReference>
<evidence type="ECO:0000256" key="2">
    <source>
        <dbReference type="ARBA" id="ARBA00022723"/>
    </source>
</evidence>
<keyword evidence="3" id="KW-0847">Vitamin C</keyword>
<protein>
    <recommendedName>
        <fullName evidence="7">Fe2OG dioxygenase domain-containing protein</fullName>
    </recommendedName>
</protein>
<dbReference type="eggNOG" id="COG3751">
    <property type="taxonomic scope" value="Bacteria"/>
</dbReference>
<dbReference type="Gene3D" id="2.60.120.620">
    <property type="entry name" value="q2cbj1_9rhob like domain"/>
    <property type="match status" value="1"/>
</dbReference>
<keyword evidence="9" id="KW-1185">Reference proteome</keyword>
<dbReference type="OrthoDB" id="7064660at2"/>
<dbReference type="AlphaFoldDB" id="A4BRM0"/>
<dbReference type="GO" id="GO:0051213">
    <property type="term" value="F:dioxygenase activity"/>
    <property type="evidence" value="ECO:0007669"/>
    <property type="project" value="UniProtKB-KW"/>
</dbReference>
<dbReference type="STRING" id="314278.NB231_02453"/>
<dbReference type="InterPro" id="IPR006620">
    <property type="entry name" value="Pro_4_hyd_alph"/>
</dbReference>
<evidence type="ECO:0000259" key="7">
    <source>
        <dbReference type="PROSITE" id="PS51471"/>
    </source>
</evidence>
<accession>A4BRM0</accession>
<keyword evidence="6" id="KW-0408">Iron</keyword>
<evidence type="ECO:0000256" key="4">
    <source>
        <dbReference type="ARBA" id="ARBA00022964"/>
    </source>
</evidence>
<dbReference type="GO" id="GO:0005506">
    <property type="term" value="F:iron ion binding"/>
    <property type="evidence" value="ECO:0007669"/>
    <property type="project" value="InterPro"/>
</dbReference>
<evidence type="ECO:0000256" key="5">
    <source>
        <dbReference type="ARBA" id="ARBA00023002"/>
    </source>
</evidence>
<keyword evidence="5" id="KW-0560">Oxidoreductase</keyword>
<dbReference type="Pfam" id="PF13640">
    <property type="entry name" value="2OG-FeII_Oxy_3"/>
    <property type="match status" value="1"/>
</dbReference>
<dbReference type="RefSeq" id="WP_004999449.1">
    <property type="nucleotide sequence ID" value="NZ_CH672427.1"/>
</dbReference>
<comment type="cofactor">
    <cofactor evidence="1">
        <name>L-ascorbate</name>
        <dbReference type="ChEBI" id="CHEBI:38290"/>
    </cofactor>
</comment>
<name>A4BRM0_9GAMM</name>
<evidence type="ECO:0000256" key="6">
    <source>
        <dbReference type="ARBA" id="ARBA00023004"/>
    </source>
</evidence>
<dbReference type="Proteomes" id="UP000003374">
    <property type="component" value="Unassembled WGS sequence"/>
</dbReference>
<sequence>MVSQFGDKDKDRQNFFTQNNSCTRIDVFEELSPTNEAALRQFFRRLGAPQYVDEVIIPTLRLGDASVYAAVRDRPWPPWGLGARTFSAVCVVHNVAPESWAPSPVFTADEEGTNIGLIGALYKEVLEALAVSRTSEVCYLAAEGSVLADRVLERNGFRRDDDVFMTEHARYFTYRAPAHELLSNLRLDDVSVPDLLAYDFPAEVLDRNALYHLGILLGARPGLTDRQRPEIIDLARGGHASKPGGVPGGTGTDLGTDQFGGLLGELPYVSLGRFLGSDAENLMRNVLEREEKFQPATVLPFGSTSPFVDERRRRGRTLDDVGFIYDAFVDRLKGALPGALSRMGIEGFPVGRIELQVTASGDGDYYRMHRDADAESTRALSFVYFFNAEPRRFFGGELRMYDDRGVEGVAHANCSQLLTPRQDMLVIFPSRLPHELLPVRVPSQKFADGRFTLNGWIHRAEKC</sequence>
<dbReference type="InterPro" id="IPR051559">
    <property type="entry name" value="HIF_prolyl_hydroxylases"/>
</dbReference>
<reference evidence="8 9" key="1">
    <citation type="submission" date="2006-02" db="EMBL/GenBank/DDBJ databases">
        <authorList>
            <person name="Waterbury J."/>
            <person name="Ferriera S."/>
            <person name="Johnson J."/>
            <person name="Kravitz S."/>
            <person name="Halpern A."/>
            <person name="Remington K."/>
            <person name="Beeson K."/>
            <person name="Tran B."/>
            <person name="Rogers Y.-H."/>
            <person name="Friedman R."/>
            <person name="Venter J.C."/>
        </authorList>
    </citation>
    <scope>NUCLEOTIDE SEQUENCE [LARGE SCALE GENOMIC DNA]</scope>
    <source>
        <strain evidence="8 9">Nb-231</strain>
    </source>
</reference>
<evidence type="ECO:0000256" key="1">
    <source>
        <dbReference type="ARBA" id="ARBA00001961"/>
    </source>
</evidence>
<evidence type="ECO:0000256" key="3">
    <source>
        <dbReference type="ARBA" id="ARBA00022896"/>
    </source>
</evidence>